<keyword evidence="10" id="KW-0812">Transmembrane</keyword>
<dbReference type="InterPro" id="IPR004358">
    <property type="entry name" value="Sig_transdc_His_kin-like_C"/>
</dbReference>
<evidence type="ECO:0000256" key="5">
    <source>
        <dbReference type="ARBA" id="ARBA00022679"/>
    </source>
</evidence>
<keyword evidence="4" id="KW-0597">Phosphoprotein</keyword>
<dbReference type="SMART" id="SM00387">
    <property type="entry name" value="HATPase_c"/>
    <property type="match status" value="1"/>
</dbReference>
<dbReference type="SMART" id="SM00388">
    <property type="entry name" value="HisKA"/>
    <property type="match status" value="1"/>
</dbReference>
<dbReference type="Pfam" id="PF02518">
    <property type="entry name" value="HATPase_c"/>
    <property type="match status" value="1"/>
</dbReference>
<dbReference type="AlphaFoldDB" id="A0A3L7JTC2"/>
<gene>
    <name evidence="12" type="ORF">D9X91_15805</name>
</gene>
<dbReference type="OrthoDB" id="9813151at2"/>
<comment type="caution">
    <text evidence="12">The sequence shown here is derived from an EMBL/GenBank/DDBJ whole genome shotgun (WGS) entry which is preliminary data.</text>
</comment>
<keyword evidence="5" id="KW-0808">Transferase</keyword>
<dbReference type="PROSITE" id="PS50109">
    <property type="entry name" value="HIS_KIN"/>
    <property type="match status" value="1"/>
</dbReference>
<dbReference type="PRINTS" id="PR00344">
    <property type="entry name" value="BCTRLSENSOR"/>
</dbReference>
<evidence type="ECO:0000259" key="11">
    <source>
        <dbReference type="PROSITE" id="PS50109"/>
    </source>
</evidence>
<evidence type="ECO:0000256" key="7">
    <source>
        <dbReference type="ARBA" id="ARBA00022777"/>
    </source>
</evidence>
<name>A0A3L7JTC2_9BACI</name>
<protein>
    <recommendedName>
        <fullName evidence="3">histidine kinase</fullName>
        <ecNumber evidence="3">2.7.13.3</ecNumber>
    </recommendedName>
</protein>
<proteinExistence type="predicted"/>
<comment type="subcellular location">
    <subcellularLocation>
        <location evidence="2">Cell membrane</location>
        <topology evidence="2">Multi-pass membrane protein</topology>
    </subcellularLocation>
</comment>
<evidence type="ECO:0000313" key="13">
    <source>
        <dbReference type="Proteomes" id="UP000276770"/>
    </source>
</evidence>
<feature type="domain" description="Histidine kinase" evidence="11">
    <location>
        <begin position="200"/>
        <end position="416"/>
    </location>
</feature>
<dbReference type="GO" id="GO:0005886">
    <property type="term" value="C:plasma membrane"/>
    <property type="evidence" value="ECO:0007669"/>
    <property type="project" value="UniProtKB-SubCell"/>
</dbReference>
<keyword evidence="6" id="KW-0547">Nucleotide-binding</keyword>
<feature type="transmembrane region" description="Helical" evidence="10">
    <location>
        <begin position="12"/>
        <end position="32"/>
    </location>
</feature>
<dbReference type="EC" id="2.7.13.3" evidence="3"/>
<dbReference type="InterPro" id="IPR036890">
    <property type="entry name" value="HATPase_C_sf"/>
</dbReference>
<dbReference type="CDD" id="cd00082">
    <property type="entry name" value="HisKA"/>
    <property type="match status" value="1"/>
</dbReference>
<evidence type="ECO:0000256" key="1">
    <source>
        <dbReference type="ARBA" id="ARBA00000085"/>
    </source>
</evidence>
<comment type="catalytic activity">
    <reaction evidence="1">
        <text>ATP + protein L-histidine = ADP + protein N-phospho-L-histidine.</text>
        <dbReference type="EC" id="2.7.13.3"/>
    </reaction>
</comment>
<evidence type="ECO:0000256" key="8">
    <source>
        <dbReference type="ARBA" id="ARBA00022840"/>
    </source>
</evidence>
<reference evidence="12 13" key="1">
    <citation type="submission" date="2018-10" db="EMBL/GenBank/DDBJ databases">
        <title>Falsibacillus sp. genome draft.</title>
        <authorList>
            <person name="Shi S."/>
        </authorList>
    </citation>
    <scope>NUCLEOTIDE SEQUENCE [LARGE SCALE GENOMIC DNA]</scope>
    <source>
        <strain evidence="12 13">GY 10110</strain>
    </source>
</reference>
<keyword evidence="8" id="KW-0067">ATP-binding</keyword>
<dbReference type="InterPro" id="IPR036097">
    <property type="entry name" value="HisK_dim/P_sf"/>
</dbReference>
<dbReference type="Gene3D" id="1.10.287.130">
    <property type="match status" value="1"/>
</dbReference>
<accession>A0A3L7JTC2</accession>
<dbReference type="Proteomes" id="UP000276770">
    <property type="component" value="Unassembled WGS sequence"/>
</dbReference>
<evidence type="ECO:0000256" key="2">
    <source>
        <dbReference type="ARBA" id="ARBA00004651"/>
    </source>
</evidence>
<keyword evidence="10" id="KW-0472">Membrane</keyword>
<keyword evidence="13" id="KW-1185">Reference proteome</keyword>
<dbReference type="PANTHER" id="PTHR43711:SF26">
    <property type="entry name" value="SENSOR HISTIDINE KINASE RCSC"/>
    <property type="match status" value="1"/>
</dbReference>
<dbReference type="GO" id="GO:0005524">
    <property type="term" value="F:ATP binding"/>
    <property type="evidence" value="ECO:0007669"/>
    <property type="project" value="UniProtKB-KW"/>
</dbReference>
<evidence type="ECO:0000256" key="3">
    <source>
        <dbReference type="ARBA" id="ARBA00012438"/>
    </source>
</evidence>
<dbReference type="EMBL" id="RCVZ01000011">
    <property type="protein sequence ID" value="RLQ94093.1"/>
    <property type="molecule type" value="Genomic_DNA"/>
</dbReference>
<evidence type="ECO:0000256" key="10">
    <source>
        <dbReference type="SAM" id="Phobius"/>
    </source>
</evidence>
<dbReference type="InterPro" id="IPR005467">
    <property type="entry name" value="His_kinase_dom"/>
</dbReference>
<organism evidence="12 13">
    <name type="scientific">Falsibacillus albus</name>
    <dbReference type="NCBI Taxonomy" id="2478915"/>
    <lineage>
        <taxon>Bacteria</taxon>
        <taxon>Bacillati</taxon>
        <taxon>Bacillota</taxon>
        <taxon>Bacilli</taxon>
        <taxon>Bacillales</taxon>
        <taxon>Bacillaceae</taxon>
        <taxon>Falsibacillus</taxon>
    </lineage>
</organism>
<dbReference type="CDD" id="cd00075">
    <property type="entry name" value="HATPase"/>
    <property type="match status" value="1"/>
</dbReference>
<evidence type="ECO:0000256" key="6">
    <source>
        <dbReference type="ARBA" id="ARBA00022741"/>
    </source>
</evidence>
<sequence>MFEKLRKQLTRSYSLWLIMTVIIVFIVLFFSFRARIYDIEKQDVKDILAYEQQEHKTDLNNTPRNSRSLYVVAVKDQKNAIHIKEQGDSPSAVKEIKAFFLDLPCCQEAPKILKLKKQKEDEQYMYASSPIEVDGKKTGELFVAKDLSTVHEQMEKWFYMLAFIAIIVFFVSIFIGDRLAHRAMLPIIQNVERQQKFSADASHELRTPLSIFSASVEVLEEEEKERLSPFGLTVLQDLKDESSLMKKLVNDLLTLTKYDQHQTQLDTHPFNIGALMAQIKKEYDYLSLNRYILYINKANADLNLNGDQLKIKQLLYILLDNAIKFTDDGGTINLILSQTTSHILIKVIDDGIGMDERDVNKVFERFFQVDQSRSSQHGGSGLGLSIAKAIVEAHGGTIEVDSKLGVGTTVNVYLPK</sequence>
<dbReference type="PANTHER" id="PTHR43711">
    <property type="entry name" value="TWO-COMPONENT HISTIDINE KINASE"/>
    <property type="match status" value="1"/>
</dbReference>
<keyword evidence="7 12" id="KW-0418">Kinase</keyword>
<dbReference type="RefSeq" id="WP_121681609.1">
    <property type="nucleotide sequence ID" value="NZ_RCVZ01000011.1"/>
</dbReference>
<keyword evidence="10" id="KW-1133">Transmembrane helix</keyword>
<dbReference type="SUPFAM" id="SSF47384">
    <property type="entry name" value="Homodimeric domain of signal transducing histidine kinase"/>
    <property type="match status" value="1"/>
</dbReference>
<dbReference type="GO" id="GO:0000155">
    <property type="term" value="F:phosphorelay sensor kinase activity"/>
    <property type="evidence" value="ECO:0007669"/>
    <property type="project" value="InterPro"/>
</dbReference>
<evidence type="ECO:0000256" key="9">
    <source>
        <dbReference type="ARBA" id="ARBA00023012"/>
    </source>
</evidence>
<evidence type="ECO:0000313" key="12">
    <source>
        <dbReference type="EMBL" id="RLQ94093.1"/>
    </source>
</evidence>
<dbReference type="Gene3D" id="3.30.565.10">
    <property type="entry name" value="Histidine kinase-like ATPase, C-terminal domain"/>
    <property type="match status" value="1"/>
</dbReference>
<dbReference type="InterPro" id="IPR050736">
    <property type="entry name" value="Sensor_HK_Regulatory"/>
</dbReference>
<dbReference type="Pfam" id="PF00512">
    <property type="entry name" value="HisKA"/>
    <property type="match status" value="1"/>
</dbReference>
<feature type="transmembrane region" description="Helical" evidence="10">
    <location>
        <begin position="157"/>
        <end position="176"/>
    </location>
</feature>
<keyword evidence="9" id="KW-0902">Two-component regulatory system</keyword>
<evidence type="ECO:0000256" key="4">
    <source>
        <dbReference type="ARBA" id="ARBA00022553"/>
    </source>
</evidence>
<dbReference type="InterPro" id="IPR003661">
    <property type="entry name" value="HisK_dim/P_dom"/>
</dbReference>
<dbReference type="FunFam" id="3.30.565.10:FF:000006">
    <property type="entry name" value="Sensor histidine kinase WalK"/>
    <property type="match status" value="1"/>
</dbReference>
<dbReference type="InterPro" id="IPR003594">
    <property type="entry name" value="HATPase_dom"/>
</dbReference>
<dbReference type="SUPFAM" id="SSF55874">
    <property type="entry name" value="ATPase domain of HSP90 chaperone/DNA topoisomerase II/histidine kinase"/>
    <property type="match status" value="1"/>
</dbReference>